<feature type="non-terminal residue" evidence="2">
    <location>
        <position position="1"/>
    </location>
</feature>
<evidence type="ECO:0000313" key="2">
    <source>
        <dbReference type="EMBL" id="MFC4306053.1"/>
    </source>
</evidence>
<gene>
    <name evidence="2" type="ORF">ACFO1S_21720</name>
</gene>
<accession>A0ABV8SGQ5</accession>
<feature type="domain" description="Transposase DDE" evidence="1">
    <location>
        <begin position="119"/>
        <end position="242"/>
    </location>
</feature>
<evidence type="ECO:0000259" key="1">
    <source>
        <dbReference type="Pfam" id="PF13751"/>
    </source>
</evidence>
<proteinExistence type="predicted"/>
<dbReference type="InterPro" id="IPR025668">
    <property type="entry name" value="Tnp_DDE_dom"/>
</dbReference>
<organism evidence="2 3">
    <name type="scientific">Cohnella boryungensis</name>
    <dbReference type="NCBI Taxonomy" id="768479"/>
    <lineage>
        <taxon>Bacteria</taxon>
        <taxon>Bacillati</taxon>
        <taxon>Bacillota</taxon>
        <taxon>Bacilli</taxon>
        <taxon>Bacillales</taxon>
        <taxon>Paenibacillaceae</taxon>
        <taxon>Cohnella</taxon>
    </lineage>
</organism>
<name>A0ABV8SGQ5_9BACL</name>
<dbReference type="EMBL" id="JBHSED010000053">
    <property type="protein sequence ID" value="MFC4306053.1"/>
    <property type="molecule type" value="Genomic_DNA"/>
</dbReference>
<evidence type="ECO:0000313" key="3">
    <source>
        <dbReference type="Proteomes" id="UP001595755"/>
    </source>
</evidence>
<dbReference type="RefSeq" id="WP_378127552.1">
    <property type="nucleotide sequence ID" value="NZ_JBHSED010000053.1"/>
</dbReference>
<keyword evidence="3" id="KW-1185">Reference proteome</keyword>
<dbReference type="Pfam" id="PF13751">
    <property type="entry name" value="DDE_Tnp_1_6"/>
    <property type="match status" value="1"/>
</dbReference>
<comment type="caution">
    <text evidence="2">The sequence shown here is derived from an EMBL/GenBank/DDBJ whole genome shotgun (WGS) entry which is preliminary data.</text>
</comment>
<protein>
    <submittedName>
        <fullName evidence="2">Transposase</fullName>
    </submittedName>
</protein>
<dbReference type="Proteomes" id="UP001595755">
    <property type="component" value="Unassembled WGS sequence"/>
</dbReference>
<dbReference type="PANTHER" id="PTHR33408">
    <property type="entry name" value="TRANSPOSASE"/>
    <property type="match status" value="1"/>
</dbReference>
<sequence>LRISQDQDARIGHKSADSSFFGYKTHIAMTEERIITAAIVTTGEKSDGKQLQTLIEKSKAAGVKVNTVIGDMAYSERYNLAYSKENDIELVSKLNPQITHGVRKKEEEFEFNKDAGMYVCKAGHMAIRKARQGKKGIGENQSDTYFFDVEKCKRCPIKEGCYKDGAKKKTYSVTIKSSEHIEQMAFQESVYFKEKAKERYKIEAKNSELKHRHGYDIATSSGLSGMQIQGAMAIFAVNLKRILNMAD</sequence>
<reference evidence="3" key="1">
    <citation type="journal article" date="2019" name="Int. J. Syst. Evol. Microbiol.">
        <title>The Global Catalogue of Microorganisms (GCM) 10K type strain sequencing project: providing services to taxonomists for standard genome sequencing and annotation.</title>
        <authorList>
            <consortium name="The Broad Institute Genomics Platform"/>
            <consortium name="The Broad Institute Genome Sequencing Center for Infectious Disease"/>
            <person name="Wu L."/>
            <person name="Ma J."/>
        </authorList>
    </citation>
    <scope>NUCLEOTIDE SEQUENCE [LARGE SCALE GENOMIC DNA]</scope>
    <source>
        <strain evidence="3">CGMCC 4.1641</strain>
    </source>
</reference>
<dbReference type="PANTHER" id="PTHR33408:SF2">
    <property type="entry name" value="TRANSPOSASE DDE DOMAIN-CONTAINING PROTEIN"/>
    <property type="match status" value="1"/>
</dbReference>